<keyword evidence="1" id="KW-0472">Membrane</keyword>
<keyword evidence="3" id="KW-1185">Reference proteome</keyword>
<sequence length="77" mass="8395">MSVLIYGMLFVTLMVATGGSITLDNLLLPIVAIYATVSILEFLIKRRREKTPQWLVVGSFGIGAIMAVMMTIVSSTM</sequence>
<evidence type="ECO:0000313" key="3">
    <source>
        <dbReference type="Proteomes" id="UP000741863"/>
    </source>
</evidence>
<dbReference type="RefSeq" id="WP_204699632.1">
    <property type="nucleotide sequence ID" value="NZ_JAFBEC010000018.1"/>
</dbReference>
<evidence type="ECO:0000313" key="2">
    <source>
        <dbReference type="EMBL" id="MBM7634875.1"/>
    </source>
</evidence>
<dbReference type="EMBL" id="JAFBEC010000018">
    <property type="protein sequence ID" value="MBM7634875.1"/>
    <property type="molecule type" value="Genomic_DNA"/>
</dbReference>
<keyword evidence="1" id="KW-0812">Transmembrane</keyword>
<protein>
    <submittedName>
        <fullName evidence="2">Membrane protein</fullName>
    </submittedName>
</protein>
<feature type="transmembrane region" description="Helical" evidence="1">
    <location>
        <begin position="28"/>
        <end position="44"/>
    </location>
</feature>
<proteinExistence type="predicted"/>
<gene>
    <name evidence="2" type="ORF">JOD17_004002</name>
</gene>
<keyword evidence="1" id="KW-1133">Transmembrane helix</keyword>
<organism evidence="2 3">
    <name type="scientific">Geomicrobium sediminis</name>
    <dbReference type="NCBI Taxonomy" id="1347788"/>
    <lineage>
        <taxon>Bacteria</taxon>
        <taxon>Bacillati</taxon>
        <taxon>Bacillota</taxon>
        <taxon>Bacilli</taxon>
        <taxon>Bacillales</taxon>
        <taxon>Geomicrobium</taxon>
    </lineage>
</organism>
<comment type="caution">
    <text evidence="2">The sequence shown here is derived from an EMBL/GenBank/DDBJ whole genome shotgun (WGS) entry which is preliminary data.</text>
</comment>
<name>A0ABS2PHF1_9BACL</name>
<reference evidence="2 3" key="1">
    <citation type="submission" date="2021-01" db="EMBL/GenBank/DDBJ databases">
        <title>Genomic Encyclopedia of Type Strains, Phase IV (KMG-IV): sequencing the most valuable type-strain genomes for metagenomic binning, comparative biology and taxonomic classification.</title>
        <authorList>
            <person name="Goeker M."/>
        </authorList>
    </citation>
    <scope>NUCLEOTIDE SEQUENCE [LARGE SCALE GENOMIC DNA]</scope>
    <source>
        <strain evidence="2 3">DSM 25540</strain>
    </source>
</reference>
<dbReference type="Proteomes" id="UP000741863">
    <property type="component" value="Unassembled WGS sequence"/>
</dbReference>
<feature type="transmembrane region" description="Helical" evidence="1">
    <location>
        <begin position="56"/>
        <end position="74"/>
    </location>
</feature>
<accession>A0ABS2PHF1</accession>
<evidence type="ECO:0000256" key="1">
    <source>
        <dbReference type="SAM" id="Phobius"/>
    </source>
</evidence>